<dbReference type="InterPro" id="IPR049712">
    <property type="entry name" value="Poly_export"/>
</dbReference>
<evidence type="ECO:0000313" key="5">
    <source>
        <dbReference type="Proteomes" id="UP000292209"/>
    </source>
</evidence>
<keyword evidence="1" id="KW-0732">Signal</keyword>
<dbReference type="InterPro" id="IPR003715">
    <property type="entry name" value="Poly_export_N"/>
</dbReference>
<dbReference type="Proteomes" id="UP000292209">
    <property type="component" value="Unassembled WGS sequence"/>
</dbReference>
<dbReference type="PANTHER" id="PTHR33619">
    <property type="entry name" value="POLYSACCHARIDE EXPORT PROTEIN GFCE-RELATED"/>
    <property type="match status" value="1"/>
</dbReference>
<dbReference type="AlphaFoldDB" id="A0A4Q7PDN0"/>
<name>A0A4Q7PDN0_9BACT</name>
<feature type="transmembrane region" description="Helical" evidence="2">
    <location>
        <begin position="254"/>
        <end position="275"/>
    </location>
</feature>
<comment type="caution">
    <text evidence="4">The sequence shown here is derived from an EMBL/GenBank/DDBJ whole genome shotgun (WGS) entry which is preliminary data.</text>
</comment>
<feature type="domain" description="Polysaccharide export protein N-terminal" evidence="3">
    <location>
        <begin position="53"/>
        <end position="155"/>
    </location>
</feature>
<gene>
    <name evidence="4" type="ORF">BC751_4137</name>
</gene>
<organism evidence="4 5">
    <name type="scientific">Cecembia calidifontis</name>
    <dbReference type="NCBI Taxonomy" id="1187080"/>
    <lineage>
        <taxon>Bacteria</taxon>
        <taxon>Pseudomonadati</taxon>
        <taxon>Bacteroidota</taxon>
        <taxon>Cytophagia</taxon>
        <taxon>Cytophagales</taxon>
        <taxon>Cyclobacteriaceae</taxon>
        <taxon>Cecembia</taxon>
    </lineage>
</organism>
<evidence type="ECO:0000259" key="3">
    <source>
        <dbReference type="Pfam" id="PF02563"/>
    </source>
</evidence>
<keyword evidence="2" id="KW-1133">Transmembrane helix</keyword>
<dbReference type="Gene3D" id="3.30.1950.10">
    <property type="entry name" value="wza like domain"/>
    <property type="match status" value="1"/>
</dbReference>
<dbReference type="Gene3D" id="3.10.560.10">
    <property type="entry name" value="Outer membrane lipoprotein wza domain like"/>
    <property type="match status" value="1"/>
</dbReference>
<reference evidence="4 5" key="1">
    <citation type="submission" date="2019-02" db="EMBL/GenBank/DDBJ databases">
        <title>Genomic Encyclopedia of Archaeal and Bacterial Type Strains, Phase II (KMG-II): from individual species to whole genera.</title>
        <authorList>
            <person name="Goeker M."/>
        </authorList>
    </citation>
    <scope>NUCLEOTIDE SEQUENCE [LARGE SCALE GENOMIC DNA]</scope>
    <source>
        <strain evidence="4 5">DSM 21411</strain>
    </source>
</reference>
<dbReference type="EMBL" id="SGXG01000001">
    <property type="protein sequence ID" value="RZS98481.1"/>
    <property type="molecule type" value="Genomic_DNA"/>
</dbReference>
<keyword evidence="5" id="KW-1185">Reference proteome</keyword>
<accession>A0A4Q7PDN0</accession>
<sequence>MRINNSTLLISSFLLLLLYTASCVPNKRIIYMQERDASESPLKYASEMMPYDVEEYKLQYNDIVDISIRTSSKELNELFSLFDSDNVRGNMMMQGAISGGDAFFMTGFNLDERGMVELPLLGEVQLSGLTLQEAKLLIEGRLTEFVNREDMFVRVRLGGIRYSALGEFRRPGKHNILQNRVTIYEAIAYAGDLTEVAKRDDLVLVRQYPGGTRMYRIDLNNKNILTSEYFFIQPNDMLYAEPMKIRELGTGVNFVQTFSLAVTTLSAVLLVLNIIN</sequence>
<proteinExistence type="predicted"/>
<dbReference type="PANTHER" id="PTHR33619:SF3">
    <property type="entry name" value="POLYSACCHARIDE EXPORT PROTEIN GFCE-RELATED"/>
    <property type="match status" value="1"/>
</dbReference>
<keyword evidence="2" id="KW-0812">Transmembrane</keyword>
<evidence type="ECO:0000256" key="2">
    <source>
        <dbReference type="SAM" id="Phobius"/>
    </source>
</evidence>
<dbReference type="GO" id="GO:0015159">
    <property type="term" value="F:polysaccharide transmembrane transporter activity"/>
    <property type="evidence" value="ECO:0007669"/>
    <property type="project" value="InterPro"/>
</dbReference>
<protein>
    <submittedName>
        <fullName evidence="4">Protein involved in gliding motility EpsA</fullName>
    </submittedName>
</protein>
<evidence type="ECO:0000256" key="1">
    <source>
        <dbReference type="ARBA" id="ARBA00022729"/>
    </source>
</evidence>
<dbReference type="Pfam" id="PF02563">
    <property type="entry name" value="Poly_export"/>
    <property type="match status" value="1"/>
</dbReference>
<keyword evidence="2" id="KW-0472">Membrane</keyword>
<evidence type="ECO:0000313" key="4">
    <source>
        <dbReference type="EMBL" id="RZS98481.1"/>
    </source>
</evidence>